<evidence type="ECO:0008006" key="5">
    <source>
        <dbReference type="Google" id="ProtNLM"/>
    </source>
</evidence>
<gene>
    <name evidence="3" type="ORF">J2S41_006781</name>
</gene>
<feature type="region of interest" description="Disordered" evidence="1">
    <location>
        <begin position="1"/>
        <end position="105"/>
    </location>
</feature>
<evidence type="ECO:0000256" key="1">
    <source>
        <dbReference type="SAM" id="MobiDB-lite"/>
    </source>
</evidence>
<sequence>MSNYGPPGGPYPGRGRDPQEEPYTEPSDPWGDWGRDENGDGGNFATGYDQQPGYGRGGYDQQQGYGGGYDVTGTGYAQRPAEAAPGGWSPAPPVQPTPQPLPPARKGGGGMMILIGVLVLLVLAGGGTAFYLLNQSREDIDNSATDDPTPQPAGSGTPAPTTGGATPDPSGSAAAVSDARDVKKGECVENVGDERKPVMKIADCDGKSVYEVLARFDAPATGEDDAKKKCEAVEGYTNWYFFNSQLDSLDFVLCLKQR</sequence>
<evidence type="ECO:0000313" key="3">
    <source>
        <dbReference type="EMBL" id="MDR7280003.1"/>
    </source>
</evidence>
<comment type="caution">
    <text evidence="3">The sequence shown here is derived from an EMBL/GenBank/DDBJ whole genome shotgun (WGS) entry which is preliminary data.</text>
</comment>
<evidence type="ECO:0000313" key="4">
    <source>
        <dbReference type="Proteomes" id="UP001183643"/>
    </source>
</evidence>
<organism evidence="3 4">
    <name type="scientific">Catenuloplanes atrovinosus</name>
    <dbReference type="NCBI Taxonomy" id="137266"/>
    <lineage>
        <taxon>Bacteria</taxon>
        <taxon>Bacillati</taxon>
        <taxon>Actinomycetota</taxon>
        <taxon>Actinomycetes</taxon>
        <taxon>Micromonosporales</taxon>
        <taxon>Micromonosporaceae</taxon>
        <taxon>Catenuloplanes</taxon>
    </lineage>
</organism>
<feature type="compositionally biased region" description="Gly residues" evidence="1">
    <location>
        <begin position="54"/>
        <end position="70"/>
    </location>
</feature>
<reference evidence="3" key="1">
    <citation type="submission" date="2023-07" db="EMBL/GenBank/DDBJ databases">
        <title>Sequencing the genomes of 1000 actinobacteria strains.</title>
        <authorList>
            <person name="Klenk H.-P."/>
        </authorList>
    </citation>
    <scope>NUCLEOTIDE SEQUENCE</scope>
    <source>
        <strain evidence="3">DSM 44707</strain>
    </source>
</reference>
<feature type="region of interest" description="Disordered" evidence="1">
    <location>
        <begin position="141"/>
        <end position="179"/>
    </location>
</feature>
<keyword evidence="2" id="KW-1133">Transmembrane helix</keyword>
<proteinExistence type="predicted"/>
<feature type="compositionally biased region" description="Low complexity" evidence="1">
    <location>
        <begin position="152"/>
        <end position="172"/>
    </location>
</feature>
<feature type="compositionally biased region" description="Pro residues" evidence="1">
    <location>
        <begin position="90"/>
        <end position="103"/>
    </location>
</feature>
<dbReference type="Proteomes" id="UP001183643">
    <property type="component" value="Unassembled WGS sequence"/>
</dbReference>
<dbReference type="AlphaFoldDB" id="A0AAE4CDA1"/>
<dbReference type="EMBL" id="JAVDYB010000001">
    <property type="protein sequence ID" value="MDR7280003.1"/>
    <property type="molecule type" value="Genomic_DNA"/>
</dbReference>
<accession>A0AAE4CDA1</accession>
<keyword evidence="2" id="KW-0472">Membrane</keyword>
<keyword evidence="4" id="KW-1185">Reference proteome</keyword>
<name>A0AAE4CDA1_9ACTN</name>
<protein>
    <recommendedName>
        <fullName evidence="5">Flagellar basal body protein FliL</fullName>
    </recommendedName>
</protein>
<keyword evidence="2" id="KW-0812">Transmembrane</keyword>
<evidence type="ECO:0000256" key="2">
    <source>
        <dbReference type="SAM" id="Phobius"/>
    </source>
</evidence>
<dbReference type="RefSeq" id="WP_310374124.1">
    <property type="nucleotide sequence ID" value="NZ_JAVDYB010000001.1"/>
</dbReference>
<feature type="transmembrane region" description="Helical" evidence="2">
    <location>
        <begin position="111"/>
        <end position="133"/>
    </location>
</feature>